<dbReference type="GO" id="GO:0046491">
    <property type="term" value="P:L-methylmalonyl-CoA metabolic process"/>
    <property type="evidence" value="ECO:0007669"/>
    <property type="project" value="TreeGrafter"/>
</dbReference>
<evidence type="ECO:0000256" key="1">
    <source>
        <dbReference type="ARBA" id="ARBA00022723"/>
    </source>
</evidence>
<dbReference type="SUPFAM" id="SSF54593">
    <property type="entry name" value="Glyoxalase/Bleomycin resistance protein/Dihydroxybiphenyl dioxygenase"/>
    <property type="match status" value="1"/>
</dbReference>
<feature type="domain" description="VOC" evidence="2">
    <location>
        <begin position="7"/>
        <end position="130"/>
    </location>
</feature>
<dbReference type="GO" id="GO:0046872">
    <property type="term" value="F:metal ion binding"/>
    <property type="evidence" value="ECO:0007669"/>
    <property type="project" value="UniProtKB-KW"/>
</dbReference>
<accession>A0A3E3I6X8</accession>
<evidence type="ECO:0000259" key="2">
    <source>
        <dbReference type="PROSITE" id="PS51819"/>
    </source>
</evidence>
<dbReference type="EMBL" id="QVLV01000005">
    <property type="protein sequence ID" value="RGE61787.1"/>
    <property type="molecule type" value="Genomic_DNA"/>
</dbReference>
<evidence type="ECO:0000313" key="4">
    <source>
        <dbReference type="Proteomes" id="UP000260812"/>
    </source>
</evidence>
<sequence>MEKQFKGVAHAAFNVSDMDKAVQFYHDVFGFEKAFEMAHPVTGEPWIVYLHAGGSQFIELFYGGVNPQEYKDGNIGYSHICFEVADINKTAEQIVKAGAVLDSPVSQGLDKNWQCWTHDPDNNRIELMQMEEESLQNQFLREHKL</sequence>
<dbReference type="CDD" id="cd06587">
    <property type="entry name" value="VOC"/>
    <property type="match status" value="1"/>
</dbReference>
<dbReference type="RefSeq" id="WP_117544379.1">
    <property type="nucleotide sequence ID" value="NZ_JBKUNB010000014.1"/>
</dbReference>
<dbReference type="PANTHER" id="PTHR43048:SF3">
    <property type="entry name" value="METHYLMALONYL-COA EPIMERASE, MITOCHONDRIAL"/>
    <property type="match status" value="1"/>
</dbReference>
<dbReference type="Gene3D" id="3.10.180.10">
    <property type="entry name" value="2,3-Dihydroxybiphenyl 1,2-Dioxygenase, domain 1"/>
    <property type="match status" value="1"/>
</dbReference>
<dbReference type="InterPro" id="IPR051785">
    <property type="entry name" value="MMCE/EMCE_epimerase"/>
</dbReference>
<evidence type="ECO:0000313" key="3">
    <source>
        <dbReference type="EMBL" id="RGE61787.1"/>
    </source>
</evidence>
<organism evidence="3 4">
    <name type="scientific">Eisenbergiella massiliensis</name>
    <dbReference type="NCBI Taxonomy" id="1720294"/>
    <lineage>
        <taxon>Bacteria</taxon>
        <taxon>Bacillati</taxon>
        <taxon>Bacillota</taxon>
        <taxon>Clostridia</taxon>
        <taxon>Lachnospirales</taxon>
        <taxon>Lachnospiraceae</taxon>
        <taxon>Eisenbergiella</taxon>
    </lineage>
</organism>
<keyword evidence="1" id="KW-0479">Metal-binding</keyword>
<comment type="caution">
    <text evidence="3">The sequence shown here is derived from an EMBL/GenBank/DDBJ whole genome shotgun (WGS) entry which is preliminary data.</text>
</comment>
<dbReference type="InterPro" id="IPR004360">
    <property type="entry name" value="Glyas_Fos-R_dOase_dom"/>
</dbReference>
<dbReference type="PANTHER" id="PTHR43048">
    <property type="entry name" value="METHYLMALONYL-COA EPIMERASE"/>
    <property type="match status" value="1"/>
</dbReference>
<reference evidence="3" key="1">
    <citation type="submission" date="2018-08" db="EMBL/GenBank/DDBJ databases">
        <title>A genome reference for cultivated species of the human gut microbiota.</title>
        <authorList>
            <person name="Zou Y."/>
            <person name="Xue W."/>
            <person name="Luo G."/>
        </authorList>
    </citation>
    <scope>NUCLEOTIDE SEQUENCE [LARGE SCALE GENOMIC DNA]</scope>
    <source>
        <strain evidence="3">TF05-5AC</strain>
    </source>
</reference>
<dbReference type="AlphaFoldDB" id="A0A3E3I6X8"/>
<dbReference type="Pfam" id="PF00903">
    <property type="entry name" value="Glyoxalase"/>
    <property type="match status" value="1"/>
</dbReference>
<proteinExistence type="predicted"/>
<dbReference type="InterPro" id="IPR029068">
    <property type="entry name" value="Glyas_Bleomycin-R_OHBP_Dase"/>
</dbReference>
<dbReference type="PROSITE" id="PS51819">
    <property type="entry name" value="VOC"/>
    <property type="match status" value="1"/>
</dbReference>
<protein>
    <submittedName>
        <fullName evidence="3">VOC family protein</fullName>
    </submittedName>
</protein>
<gene>
    <name evidence="3" type="ORF">DXC51_09595</name>
</gene>
<dbReference type="GO" id="GO:0004493">
    <property type="term" value="F:methylmalonyl-CoA epimerase activity"/>
    <property type="evidence" value="ECO:0007669"/>
    <property type="project" value="TreeGrafter"/>
</dbReference>
<dbReference type="GeneID" id="97987124"/>
<name>A0A3E3I6X8_9FIRM</name>
<dbReference type="Proteomes" id="UP000260812">
    <property type="component" value="Unassembled WGS sequence"/>
</dbReference>
<dbReference type="InterPro" id="IPR037523">
    <property type="entry name" value="VOC_core"/>
</dbReference>
<keyword evidence="4" id="KW-1185">Reference proteome</keyword>